<name>A2C5E8_PROM1</name>
<evidence type="ECO:0000313" key="8">
    <source>
        <dbReference type="EMBL" id="ABM76708.1"/>
    </source>
</evidence>
<comment type="similarity">
    <text evidence="6">Belongs to the TVP38/TMEM64 family.</text>
</comment>
<proteinExistence type="inferred from homology"/>
<organism evidence="8 9">
    <name type="scientific">Prochlorococcus marinus (strain NATL1A)</name>
    <dbReference type="NCBI Taxonomy" id="167555"/>
    <lineage>
        <taxon>Bacteria</taxon>
        <taxon>Bacillati</taxon>
        <taxon>Cyanobacteriota</taxon>
        <taxon>Cyanophyceae</taxon>
        <taxon>Synechococcales</taxon>
        <taxon>Prochlorococcaceae</taxon>
        <taxon>Prochlorococcus</taxon>
    </lineage>
</organism>
<dbReference type="KEGG" id="pme:NATL1_21521"/>
<dbReference type="AlphaFoldDB" id="A2C5E8"/>
<dbReference type="Pfam" id="PF09335">
    <property type="entry name" value="VTT_dom"/>
    <property type="match status" value="1"/>
</dbReference>
<dbReference type="EMBL" id="CP000553">
    <property type="protein sequence ID" value="ABM76708.1"/>
    <property type="molecule type" value="Genomic_DNA"/>
</dbReference>
<dbReference type="GO" id="GO:0005886">
    <property type="term" value="C:plasma membrane"/>
    <property type="evidence" value="ECO:0007669"/>
    <property type="project" value="UniProtKB-SubCell"/>
</dbReference>
<keyword evidence="5 6" id="KW-0472">Membrane</keyword>
<evidence type="ECO:0000313" key="9">
    <source>
        <dbReference type="Proteomes" id="UP000002592"/>
    </source>
</evidence>
<feature type="transmembrane region" description="Helical" evidence="6">
    <location>
        <begin position="141"/>
        <end position="161"/>
    </location>
</feature>
<dbReference type="Proteomes" id="UP000002592">
    <property type="component" value="Chromosome"/>
</dbReference>
<evidence type="ECO:0000256" key="3">
    <source>
        <dbReference type="ARBA" id="ARBA00022692"/>
    </source>
</evidence>
<comment type="caution">
    <text evidence="6">Lacks conserved residue(s) required for the propagation of feature annotation.</text>
</comment>
<accession>A2C5E8</accession>
<reference evidence="9" key="1">
    <citation type="journal article" date="2007" name="PLoS Genet.">
        <title>Patterns and implications of gene gain and loss in the evolution of Prochlorococcus.</title>
        <authorList>
            <person name="Kettler G.C."/>
            <person name="Martiny A.C."/>
            <person name="Huang K."/>
            <person name="Zucker J."/>
            <person name="Coleman M.L."/>
            <person name="Rodrigue S."/>
            <person name="Chen F."/>
            <person name="Lapidus A."/>
            <person name="Ferriera S."/>
            <person name="Johnson J."/>
            <person name="Steglich C."/>
            <person name="Church G.M."/>
            <person name="Richardson P."/>
            <person name="Chisholm S.W."/>
        </authorList>
    </citation>
    <scope>NUCLEOTIDE SEQUENCE [LARGE SCALE GENOMIC DNA]</scope>
    <source>
        <strain evidence="9">NATL1A</strain>
    </source>
</reference>
<comment type="subcellular location">
    <subcellularLocation>
        <location evidence="1 6">Cell membrane</location>
        <topology evidence="1 6">Multi-pass membrane protein</topology>
    </subcellularLocation>
</comment>
<evidence type="ECO:0000256" key="2">
    <source>
        <dbReference type="ARBA" id="ARBA00022475"/>
    </source>
</evidence>
<dbReference type="PANTHER" id="PTHR12677">
    <property type="entry name" value="GOLGI APPARATUS MEMBRANE PROTEIN TVP38-RELATED"/>
    <property type="match status" value="1"/>
</dbReference>
<dbReference type="HOGENOM" id="CLU_038944_3_2_3"/>
<sequence length="213" mass="23679">MIYLELMTQNIETLVNNFIPFLSSPLGILGFALVYVFWVSCLLPGSWLSMLSGFLYGTWLGSSVVFIGAFVGAHLTFYLGRTFLKEWAQSKVSNFPKVQIMEKAVKREGLKVILLTRLSPLFPFGLLNFTYGLSDVKVRDFTIGMFGILPGTILYCSLGSLALKVSSFGEVLSGRSDTSSFIWSLISIFSTILIVILVLRSTRKINQDSKSLD</sequence>
<feature type="transmembrane region" description="Helical" evidence="6">
    <location>
        <begin position="181"/>
        <end position="199"/>
    </location>
</feature>
<feature type="domain" description="VTT" evidence="7">
    <location>
        <begin position="43"/>
        <end position="160"/>
    </location>
</feature>
<dbReference type="PANTHER" id="PTHR12677:SF59">
    <property type="entry name" value="GOLGI APPARATUS MEMBRANE PROTEIN TVP38-RELATED"/>
    <property type="match status" value="1"/>
</dbReference>
<evidence type="ECO:0000256" key="6">
    <source>
        <dbReference type="RuleBase" id="RU366058"/>
    </source>
</evidence>
<dbReference type="InterPro" id="IPR015414">
    <property type="entry name" value="TMEM64"/>
</dbReference>
<keyword evidence="2 6" id="KW-1003">Cell membrane</keyword>
<keyword evidence="3 6" id="KW-0812">Transmembrane</keyword>
<evidence type="ECO:0000259" key="7">
    <source>
        <dbReference type="Pfam" id="PF09335"/>
    </source>
</evidence>
<dbReference type="InterPro" id="IPR032816">
    <property type="entry name" value="VTT_dom"/>
</dbReference>
<keyword evidence="4 6" id="KW-1133">Transmembrane helix</keyword>
<protein>
    <recommendedName>
        <fullName evidence="6">TVP38/TMEM64 family membrane protein</fullName>
    </recommendedName>
</protein>
<feature type="transmembrane region" description="Helical" evidence="6">
    <location>
        <begin position="59"/>
        <end position="80"/>
    </location>
</feature>
<evidence type="ECO:0000256" key="4">
    <source>
        <dbReference type="ARBA" id="ARBA00022989"/>
    </source>
</evidence>
<gene>
    <name evidence="8" type="ordered locus">NATL1_21521</name>
</gene>
<dbReference type="eggNOG" id="COG0398">
    <property type="taxonomic scope" value="Bacteria"/>
</dbReference>
<evidence type="ECO:0000256" key="1">
    <source>
        <dbReference type="ARBA" id="ARBA00004651"/>
    </source>
</evidence>
<feature type="transmembrane region" description="Helical" evidence="6">
    <location>
        <begin position="21"/>
        <end position="39"/>
    </location>
</feature>
<evidence type="ECO:0000256" key="5">
    <source>
        <dbReference type="ARBA" id="ARBA00023136"/>
    </source>
</evidence>